<name>A0ABW1EKV4_9BACT</name>
<dbReference type="Gene3D" id="1.25.40.10">
    <property type="entry name" value="Tetratricopeptide repeat domain"/>
    <property type="match status" value="1"/>
</dbReference>
<dbReference type="Pfam" id="PF13432">
    <property type="entry name" value="TPR_16"/>
    <property type="match status" value="1"/>
</dbReference>
<organism evidence="2 3">
    <name type="scientific">Acidicapsa dinghuensis</name>
    <dbReference type="NCBI Taxonomy" id="2218256"/>
    <lineage>
        <taxon>Bacteria</taxon>
        <taxon>Pseudomonadati</taxon>
        <taxon>Acidobacteriota</taxon>
        <taxon>Terriglobia</taxon>
        <taxon>Terriglobales</taxon>
        <taxon>Acidobacteriaceae</taxon>
        <taxon>Acidicapsa</taxon>
    </lineage>
</organism>
<proteinExistence type="predicted"/>
<dbReference type="RefSeq" id="WP_263332360.1">
    <property type="nucleotide sequence ID" value="NZ_JAGSYH010000001.1"/>
</dbReference>
<dbReference type="PROSITE" id="PS50005">
    <property type="entry name" value="TPR"/>
    <property type="match status" value="1"/>
</dbReference>
<dbReference type="SUPFAM" id="SSF48452">
    <property type="entry name" value="TPR-like"/>
    <property type="match status" value="1"/>
</dbReference>
<feature type="repeat" description="TPR" evidence="1">
    <location>
        <begin position="210"/>
        <end position="243"/>
    </location>
</feature>
<reference evidence="3" key="1">
    <citation type="journal article" date="2019" name="Int. J. Syst. Evol. Microbiol.">
        <title>The Global Catalogue of Microorganisms (GCM) 10K type strain sequencing project: providing services to taxonomists for standard genome sequencing and annotation.</title>
        <authorList>
            <consortium name="The Broad Institute Genomics Platform"/>
            <consortium name="The Broad Institute Genome Sequencing Center for Infectious Disease"/>
            <person name="Wu L."/>
            <person name="Ma J."/>
        </authorList>
    </citation>
    <scope>NUCLEOTIDE SEQUENCE [LARGE SCALE GENOMIC DNA]</scope>
    <source>
        <strain evidence="3">JCM 4087</strain>
    </source>
</reference>
<comment type="caution">
    <text evidence="2">The sequence shown here is derived from an EMBL/GenBank/DDBJ whole genome shotgun (WGS) entry which is preliminary data.</text>
</comment>
<evidence type="ECO:0000313" key="2">
    <source>
        <dbReference type="EMBL" id="MFC5864891.1"/>
    </source>
</evidence>
<dbReference type="Proteomes" id="UP001596091">
    <property type="component" value="Unassembled WGS sequence"/>
</dbReference>
<sequence>MLWSEDLVAGVLGLALVVYLLAIPKFRLYIARTSHKGQFERALKMDEFFSRFPFYGASLRGLIVVLEGRYAYARAFLKPRAFDRHGKPLFLTPEFRWYMVALINDGSPEMAQPLLEEAIRQCRPALEFRRLLVSCLLDQGTDPGRACELIEYVLKEQPEKLTDERYPAIAASRLSLYARALAACGRSSEARAEIEEALKRLPTLHYWEIARLQYSLGEAWDALGEFEEARRAFQLSIDILPTGAMAIASRKALARMM</sequence>
<gene>
    <name evidence="2" type="ORF">ACFPT7_21465</name>
</gene>
<protein>
    <submittedName>
        <fullName evidence="2">Tetratricopeptide repeat protein</fullName>
    </submittedName>
</protein>
<dbReference type="EMBL" id="JBHSPH010000010">
    <property type="protein sequence ID" value="MFC5864891.1"/>
    <property type="molecule type" value="Genomic_DNA"/>
</dbReference>
<accession>A0ABW1EKV4</accession>
<dbReference type="InterPro" id="IPR011990">
    <property type="entry name" value="TPR-like_helical_dom_sf"/>
</dbReference>
<evidence type="ECO:0000256" key="1">
    <source>
        <dbReference type="PROSITE-ProRule" id="PRU00339"/>
    </source>
</evidence>
<dbReference type="InterPro" id="IPR019734">
    <property type="entry name" value="TPR_rpt"/>
</dbReference>
<keyword evidence="1" id="KW-0802">TPR repeat</keyword>
<keyword evidence="3" id="KW-1185">Reference proteome</keyword>
<evidence type="ECO:0000313" key="3">
    <source>
        <dbReference type="Proteomes" id="UP001596091"/>
    </source>
</evidence>